<dbReference type="STRING" id="701521.PECL_1861"/>
<feature type="domain" description="EamA" evidence="8">
    <location>
        <begin position="8"/>
        <end position="146"/>
    </location>
</feature>
<feature type="transmembrane region" description="Helical" evidence="7">
    <location>
        <begin position="261"/>
        <end position="280"/>
    </location>
</feature>
<keyword evidence="10" id="KW-1185">Reference proteome</keyword>
<comment type="similarity">
    <text evidence="2">Belongs to the EamA transporter family.</text>
</comment>
<dbReference type="AlphaFoldDB" id="G8PC95"/>
<keyword evidence="5 7" id="KW-1133">Transmembrane helix</keyword>
<feature type="transmembrane region" description="Helical" evidence="7">
    <location>
        <begin position="232"/>
        <end position="249"/>
    </location>
</feature>
<keyword evidence="6 7" id="KW-0472">Membrane</keyword>
<feature type="transmembrane region" description="Helical" evidence="7">
    <location>
        <begin position="129"/>
        <end position="147"/>
    </location>
</feature>
<dbReference type="Pfam" id="PF00892">
    <property type="entry name" value="EamA"/>
    <property type="match status" value="2"/>
</dbReference>
<evidence type="ECO:0000256" key="2">
    <source>
        <dbReference type="ARBA" id="ARBA00007362"/>
    </source>
</evidence>
<evidence type="ECO:0000313" key="9">
    <source>
        <dbReference type="EMBL" id="AEV96073.1"/>
    </source>
</evidence>
<dbReference type="PANTHER" id="PTHR32322">
    <property type="entry name" value="INNER MEMBRANE TRANSPORTER"/>
    <property type="match status" value="1"/>
</dbReference>
<accession>G8PC95</accession>
<dbReference type="EMBL" id="CP003137">
    <property type="protein sequence ID" value="AEV96073.1"/>
    <property type="molecule type" value="Genomic_DNA"/>
</dbReference>
<feature type="transmembrane region" description="Helical" evidence="7">
    <location>
        <begin position="102"/>
        <end position="122"/>
    </location>
</feature>
<evidence type="ECO:0000256" key="6">
    <source>
        <dbReference type="ARBA" id="ARBA00023136"/>
    </source>
</evidence>
<name>G8PC95_PEDCP</name>
<dbReference type="eggNOG" id="COG0697">
    <property type="taxonomic scope" value="Bacteria"/>
</dbReference>
<keyword evidence="4 7" id="KW-0812">Transmembrane</keyword>
<gene>
    <name evidence="9" type="ordered locus">PECL_1861</name>
</gene>
<evidence type="ECO:0000313" key="10">
    <source>
        <dbReference type="Proteomes" id="UP000005444"/>
    </source>
</evidence>
<evidence type="ECO:0000256" key="4">
    <source>
        <dbReference type="ARBA" id="ARBA00022692"/>
    </source>
</evidence>
<feature type="transmembrane region" description="Helical" evidence="7">
    <location>
        <begin position="159"/>
        <end position="180"/>
    </location>
</feature>
<sequence>MVKNKIVKGVIACTIAGVAFGAQWPVAGSALKLIDPYYFTLLRYGIVAVILAMILLISEGKKGFKVEKKQLLPIFFMGTLAFCVFNFFVFAGQQMAGTSGTILASLLMTLVPMISVLVLWVITKERPRSYTLILAVISLVGVLLVITKGSLQVIRQDSHMLLPMLLMIISVLAWVFYTIGESQFAMWSPLKYTTISCLFGNIASIIVIIIMTGVGMVKVPTLQTIVDIKFQLGYMSLIAGVLGVLMWNIGNTLLTPQNGSLFMNLAPIVTLIVEVAQGYHLSGVELAGAIITVFAIIMNNVLNRVVQAHEWSPQKDTKI</sequence>
<reference evidence="9 10" key="1">
    <citation type="journal article" date="2012" name="J. Bacteriol.">
        <title>Complete Genome Sequence of the Beer Spoilage Organism Pediococcus claussenii ATCC BAA-344T.</title>
        <authorList>
            <person name="Pittet V."/>
            <person name="Abegunde T."/>
            <person name="Marfleet T."/>
            <person name="Haakensen M."/>
            <person name="Morrow K."/>
            <person name="Jayaprakash T."/>
            <person name="Schroeder K."/>
            <person name="Trost B."/>
            <person name="Byrns S."/>
            <person name="Bergsveinson J."/>
            <person name="Kusalik A."/>
            <person name="Ziola B."/>
        </authorList>
    </citation>
    <scope>NUCLEOTIDE SEQUENCE [LARGE SCALE GENOMIC DNA]</scope>
    <source>
        <strain evidence="9 10">ATCC BAA-344</strain>
    </source>
</reference>
<evidence type="ECO:0000259" key="8">
    <source>
        <dbReference type="Pfam" id="PF00892"/>
    </source>
</evidence>
<evidence type="ECO:0000256" key="1">
    <source>
        <dbReference type="ARBA" id="ARBA00004651"/>
    </source>
</evidence>
<keyword evidence="3" id="KW-1003">Cell membrane</keyword>
<feature type="domain" description="EamA" evidence="8">
    <location>
        <begin position="163"/>
        <end position="300"/>
    </location>
</feature>
<proteinExistence type="inferred from homology"/>
<dbReference type="SUPFAM" id="SSF103481">
    <property type="entry name" value="Multidrug resistance efflux transporter EmrE"/>
    <property type="match status" value="1"/>
</dbReference>
<dbReference type="InterPro" id="IPR037185">
    <property type="entry name" value="EmrE-like"/>
</dbReference>
<dbReference type="PANTHER" id="PTHR32322:SF18">
    <property type="entry name" value="S-ADENOSYLMETHIONINE_S-ADENOSYLHOMOCYSTEINE TRANSPORTER"/>
    <property type="match status" value="1"/>
</dbReference>
<feature type="transmembrane region" description="Helical" evidence="7">
    <location>
        <begin position="70"/>
        <end position="90"/>
    </location>
</feature>
<organism evidence="9 10">
    <name type="scientific">Pediococcus claussenii (strain ATCC BAA-344 / DSM 14800 / JCM 18046 / KCTC 3811 / LMG 21948 / P06)</name>
    <dbReference type="NCBI Taxonomy" id="701521"/>
    <lineage>
        <taxon>Bacteria</taxon>
        <taxon>Bacillati</taxon>
        <taxon>Bacillota</taxon>
        <taxon>Bacilli</taxon>
        <taxon>Lactobacillales</taxon>
        <taxon>Lactobacillaceae</taxon>
        <taxon>Pediococcus</taxon>
    </lineage>
</organism>
<evidence type="ECO:0000256" key="3">
    <source>
        <dbReference type="ARBA" id="ARBA00022475"/>
    </source>
</evidence>
<evidence type="ECO:0000256" key="7">
    <source>
        <dbReference type="SAM" id="Phobius"/>
    </source>
</evidence>
<feature type="transmembrane region" description="Helical" evidence="7">
    <location>
        <begin position="286"/>
        <end position="306"/>
    </location>
</feature>
<dbReference type="GO" id="GO:0005886">
    <property type="term" value="C:plasma membrane"/>
    <property type="evidence" value="ECO:0007669"/>
    <property type="project" value="UniProtKB-SubCell"/>
</dbReference>
<feature type="transmembrane region" description="Helical" evidence="7">
    <location>
        <begin position="38"/>
        <end position="58"/>
    </location>
</feature>
<dbReference type="PATRIC" id="fig|701521.8.peg.1761"/>
<protein>
    <submittedName>
        <fullName evidence="9">Transporter, EamA family</fullName>
    </submittedName>
</protein>
<dbReference type="InterPro" id="IPR050638">
    <property type="entry name" value="AA-Vitamin_Transporters"/>
</dbReference>
<dbReference type="HOGENOM" id="CLU_033863_4_2_9"/>
<dbReference type="Proteomes" id="UP000005444">
    <property type="component" value="Chromosome"/>
</dbReference>
<dbReference type="InterPro" id="IPR000620">
    <property type="entry name" value="EamA_dom"/>
</dbReference>
<evidence type="ECO:0000256" key="5">
    <source>
        <dbReference type="ARBA" id="ARBA00022989"/>
    </source>
</evidence>
<dbReference type="RefSeq" id="WP_014216267.1">
    <property type="nucleotide sequence ID" value="NC_016605.1"/>
</dbReference>
<feature type="transmembrane region" description="Helical" evidence="7">
    <location>
        <begin position="192"/>
        <end position="212"/>
    </location>
</feature>
<comment type="subcellular location">
    <subcellularLocation>
        <location evidence="1">Cell membrane</location>
        <topology evidence="1">Multi-pass membrane protein</topology>
    </subcellularLocation>
</comment>
<dbReference type="KEGG" id="pce:PECL_1861"/>